<evidence type="ECO:0000256" key="4">
    <source>
        <dbReference type="ARBA" id="ARBA00023136"/>
    </source>
</evidence>
<dbReference type="Pfam" id="PF00520">
    <property type="entry name" value="Ion_trans"/>
    <property type="match status" value="1"/>
</dbReference>
<protein>
    <recommendedName>
        <fullName evidence="6">Ion transport domain-containing protein</fullName>
    </recommendedName>
</protein>
<feature type="transmembrane region" description="Helical" evidence="5">
    <location>
        <begin position="55"/>
        <end position="78"/>
    </location>
</feature>
<dbReference type="Proteomes" id="UP001479436">
    <property type="component" value="Unassembled WGS sequence"/>
</dbReference>
<reference evidence="7 8" key="1">
    <citation type="submission" date="2023-04" db="EMBL/GenBank/DDBJ databases">
        <title>Genome of Basidiobolus ranarum AG-B5.</title>
        <authorList>
            <person name="Stajich J.E."/>
            <person name="Carter-House D."/>
            <person name="Gryganskyi A."/>
        </authorList>
    </citation>
    <scope>NUCLEOTIDE SEQUENCE [LARGE SCALE GENOMIC DNA]</scope>
    <source>
        <strain evidence="7 8">AG-B5</strain>
    </source>
</reference>
<dbReference type="PANTHER" id="PTHR38483">
    <property type="entry name" value="CHROMOSOME 1, WHOLE GENOME SHOTGUN SEQUENCE"/>
    <property type="match status" value="1"/>
</dbReference>
<evidence type="ECO:0000256" key="1">
    <source>
        <dbReference type="ARBA" id="ARBA00004141"/>
    </source>
</evidence>
<dbReference type="EMBL" id="JASJQH010000013">
    <property type="protein sequence ID" value="KAK9768557.1"/>
    <property type="molecule type" value="Genomic_DNA"/>
</dbReference>
<name>A0ABR2X457_9FUNG</name>
<organism evidence="7 8">
    <name type="scientific">Basidiobolus ranarum</name>
    <dbReference type="NCBI Taxonomy" id="34480"/>
    <lineage>
        <taxon>Eukaryota</taxon>
        <taxon>Fungi</taxon>
        <taxon>Fungi incertae sedis</taxon>
        <taxon>Zoopagomycota</taxon>
        <taxon>Entomophthoromycotina</taxon>
        <taxon>Basidiobolomycetes</taxon>
        <taxon>Basidiobolales</taxon>
        <taxon>Basidiobolaceae</taxon>
        <taxon>Basidiobolus</taxon>
    </lineage>
</organism>
<keyword evidence="8" id="KW-1185">Reference proteome</keyword>
<keyword evidence="3 5" id="KW-1133">Transmembrane helix</keyword>
<feature type="domain" description="Ion transport" evidence="6">
    <location>
        <begin position="30"/>
        <end position="147"/>
    </location>
</feature>
<dbReference type="InterPro" id="IPR027359">
    <property type="entry name" value="Volt_channel_dom_sf"/>
</dbReference>
<evidence type="ECO:0000256" key="5">
    <source>
        <dbReference type="SAM" id="Phobius"/>
    </source>
</evidence>
<feature type="transmembrane region" description="Helical" evidence="5">
    <location>
        <begin position="90"/>
        <end position="108"/>
    </location>
</feature>
<evidence type="ECO:0000256" key="3">
    <source>
        <dbReference type="ARBA" id="ARBA00022989"/>
    </source>
</evidence>
<evidence type="ECO:0000313" key="7">
    <source>
        <dbReference type="EMBL" id="KAK9768557.1"/>
    </source>
</evidence>
<feature type="transmembrane region" description="Helical" evidence="5">
    <location>
        <begin position="28"/>
        <end position="49"/>
    </location>
</feature>
<comment type="subcellular location">
    <subcellularLocation>
        <location evidence="1">Membrane</location>
        <topology evidence="1">Multi-pass membrane protein</topology>
    </subcellularLocation>
</comment>
<sequence>MSHSQVTAEAPIGVRTTERIHQIVYSKFYIILYVVMIILSVSSFVLSVISECPGLAYEILEIIVNVAMISEVVILMIAYGRKFWRSPMNVFDLVLLSLCIAALVLVFLDCSYTKERGEVAGTIFMALRNVLQISRLLNNLRKQRVYLKQRQDKIVIEEKSSMKSEEGNLDTVHTQSHGYILEEGSEVEYTVPSKVPHGIQLGN</sequence>
<dbReference type="InterPro" id="IPR005821">
    <property type="entry name" value="Ion_trans_dom"/>
</dbReference>
<evidence type="ECO:0000256" key="2">
    <source>
        <dbReference type="ARBA" id="ARBA00022692"/>
    </source>
</evidence>
<accession>A0ABR2X457</accession>
<evidence type="ECO:0000313" key="8">
    <source>
        <dbReference type="Proteomes" id="UP001479436"/>
    </source>
</evidence>
<gene>
    <name evidence="7" type="ORF">K7432_000700</name>
</gene>
<dbReference type="PANTHER" id="PTHR38483:SF1">
    <property type="entry name" value="ION TRANSPORT DOMAIN-CONTAINING PROTEIN"/>
    <property type="match status" value="1"/>
</dbReference>
<comment type="caution">
    <text evidence="7">The sequence shown here is derived from an EMBL/GenBank/DDBJ whole genome shotgun (WGS) entry which is preliminary data.</text>
</comment>
<evidence type="ECO:0000259" key="6">
    <source>
        <dbReference type="Pfam" id="PF00520"/>
    </source>
</evidence>
<keyword evidence="2 5" id="KW-0812">Transmembrane</keyword>
<keyword evidence="4 5" id="KW-0472">Membrane</keyword>
<dbReference type="Gene3D" id="1.20.120.350">
    <property type="entry name" value="Voltage-gated potassium channels. Chain C"/>
    <property type="match status" value="1"/>
</dbReference>
<proteinExistence type="predicted"/>